<dbReference type="EMBL" id="BMNR01000003">
    <property type="protein sequence ID" value="GGK21652.1"/>
    <property type="molecule type" value="Genomic_DNA"/>
</dbReference>
<reference evidence="2" key="2">
    <citation type="submission" date="2020-09" db="EMBL/GenBank/DDBJ databases">
        <authorList>
            <person name="Sun Q."/>
            <person name="Ohkuma M."/>
        </authorList>
    </citation>
    <scope>NUCLEOTIDE SEQUENCE</scope>
    <source>
        <strain evidence="2">JCM 12862</strain>
    </source>
</reference>
<keyword evidence="1" id="KW-0812">Transmembrane</keyword>
<dbReference type="AlphaFoldDB" id="A0A8J3BR31"/>
<evidence type="ECO:0008006" key="4">
    <source>
        <dbReference type="Google" id="ProtNLM"/>
    </source>
</evidence>
<feature type="transmembrane region" description="Helical" evidence="1">
    <location>
        <begin position="28"/>
        <end position="46"/>
    </location>
</feature>
<organism evidence="2 3">
    <name type="scientific">Yeosuana aromativorans</name>
    <dbReference type="NCBI Taxonomy" id="288019"/>
    <lineage>
        <taxon>Bacteria</taxon>
        <taxon>Pseudomonadati</taxon>
        <taxon>Bacteroidota</taxon>
        <taxon>Flavobacteriia</taxon>
        <taxon>Flavobacteriales</taxon>
        <taxon>Flavobacteriaceae</taxon>
        <taxon>Yeosuana</taxon>
    </lineage>
</organism>
<feature type="transmembrane region" description="Helical" evidence="1">
    <location>
        <begin position="115"/>
        <end position="141"/>
    </location>
</feature>
<dbReference type="Proteomes" id="UP000612329">
    <property type="component" value="Unassembled WGS sequence"/>
</dbReference>
<proteinExistence type="predicted"/>
<protein>
    <recommendedName>
        <fullName evidence="4">Flippase-like domain-containing protein</fullName>
    </recommendedName>
</protein>
<evidence type="ECO:0000313" key="2">
    <source>
        <dbReference type="EMBL" id="GGK21652.1"/>
    </source>
</evidence>
<keyword evidence="3" id="KW-1185">Reference proteome</keyword>
<sequence length="183" mass="20885">MAVTIVFGVIGLLVFVQTYSIQINTNKLAILVLAGLLLFIFIRFIFKKGNLNIKGFSIKKLKDFIYYFPQKKLVLGATYSLIRYLIFSFQFYYVLVLFKVDIGYLDAMTVITTMYLLASIIPSIFIFDVVIKGGIAVYLFSIIGVNELVSLSVVTIMWILNFVIPSIIGSFYVLYFKFPKVNE</sequence>
<evidence type="ECO:0000313" key="3">
    <source>
        <dbReference type="Proteomes" id="UP000612329"/>
    </source>
</evidence>
<comment type="caution">
    <text evidence="2">The sequence shown here is derived from an EMBL/GenBank/DDBJ whole genome shotgun (WGS) entry which is preliminary data.</text>
</comment>
<name>A0A8J3BR31_9FLAO</name>
<feature type="transmembrane region" description="Helical" evidence="1">
    <location>
        <begin position="148"/>
        <end position="175"/>
    </location>
</feature>
<accession>A0A8J3BR31</accession>
<reference evidence="2" key="1">
    <citation type="journal article" date="2014" name="Int. J. Syst. Evol. Microbiol.">
        <title>Complete genome sequence of Corynebacterium casei LMG S-19264T (=DSM 44701T), isolated from a smear-ripened cheese.</title>
        <authorList>
            <consortium name="US DOE Joint Genome Institute (JGI-PGF)"/>
            <person name="Walter F."/>
            <person name="Albersmeier A."/>
            <person name="Kalinowski J."/>
            <person name="Ruckert C."/>
        </authorList>
    </citation>
    <scope>NUCLEOTIDE SEQUENCE</scope>
    <source>
        <strain evidence="2">JCM 12862</strain>
    </source>
</reference>
<keyword evidence="1" id="KW-1133">Transmembrane helix</keyword>
<gene>
    <name evidence="2" type="ORF">GCM10007962_14790</name>
</gene>
<evidence type="ECO:0000256" key="1">
    <source>
        <dbReference type="SAM" id="Phobius"/>
    </source>
</evidence>
<keyword evidence="1" id="KW-0472">Membrane</keyword>
<feature type="transmembrane region" description="Helical" evidence="1">
    <location>
        <begin position="73"/>
        <end position="95"/>
    </location>
</feature>